<evidence type="ECO:0000256" key="3">
    <source>
        <dbReference type="PROSITE-ProRule" id="PRU00473"/>
    </source>
</evidence>
<dbReference type="SUPFAM" id="SSF103088">
    <property type="entry name" value="OmpA-like"/>
    <property type="match status" value="1"/>
</dbReference>
<dbReference type="InterPro" id="IPR025511">
    <property type="entry name" value="DUF4398"/>
</dbReference>
<evidence type="ECO:0000256" key="2">
    <source>
        <dbReference type="ARBA" id="ARBA00023136"/>
    </source>
</evidence>
<reference evidence="7" key="3">
    <citation type="submission" date="2021-06" db="EMBL/GenBank/DDBJ databases">
        <title>Updating the genus Pseudomonas: Description of 43 new species and partition of the Pseudomonas putida group.</title>
        <authorList>
            <person name="Girard L."/>
            <person name="Lood C."/>
            <person name="Vandamme P."/>
            <person name="Rokni-Zadeh H."/>
            <person name="Van Noort V."/>
            <person name="Hofte M."/>
            <person name="Lavigne R."/>
            <person name="De Mot R."/>
        </authorList>
    </citation>
    <scope>NUCLEOTIDE SEQUENCE</scope>
    <source>
        <strain evidence="7">SWRI10</strain>
    </source>
</reference>
<evidence type="ECO:0000256" key="1">
    <source>
        <dbReference type="ARBA" id="ARBA00004442"/>
    </source>
</evidence>
<dbReference type="InterPro" id="IPR036737">
    <property type="entry name" value="OmpA-like_sf"/>
</dbReference>
<evidence type="ECO:0000259" key="5">
    <source>
        <dbReference type="PROSITE" id="PS51123"/>
    </source>
</evidence>
<dbReference type="RefSeq" id="WP_186557138.1">
    <property type="nucleotide sequence ID" value="NZ_JABWRE020000001.1"/>
</dbReference>
<dbReference type="InterPro" id="IPR006665">
    <property type="entry name" value="OmpA-like"/>
</dbReference>
<evidence type="ECO:0000313" key="7">
    <source>
        <dbReference type="EMBL" id="MBV4535438.1"/>
    </source>
</evidence>
<comment type="caution">
    <text evidence="6">The sequence shown here is derived from an EMBL/GenBank/DDBJ whole genome shotgun (WGS) entry which is preliminary data.</text>
</comment>
<evidence type="ECO:0000313" key="6">
    <source>
        <dbReference type="EMBL" id="MBC3443462.1"/>
    </source>
</evidence>
<gene>
    <name evidence="7" type="ORF">HU737_005540</name>
    <name evidence="6" type="ORF">HU737_22455</name>
</gene>
<dbReference type="PRINTS" id="PR01021">
    <property type="entry name" value="OMPADOMAIN"/>
</dbReference>
<dbReference type="CDD" id="cd07185">
    <property type="entry name" value="OmpA_C-like"/>
    <property type="match status" value="1"/>
</dbReference>
<accession>A0A923G1X4</accession>
<dbReference type="InterPro" id="IPR050330">
    <property type="entry name" value="Bact_OuterMem_StrucFunc"/>
</dbReference>
<dbReference type="Pfam" id="PF14346">
    <property type="entry name" value="DUF4398"/>
    <property type="match status" value="1"/>
</dbReference>
<sequence length="261" mass="28377">MSKLYILPTVSILSLLLAGCGTTPENPTLVEAREGFSALQGKPESSRIAALETQEASVALTKAEQASLKNRNGDDVEQLSYLANNRVKAAEETIKLRLAQAGMKNIEAERTQARLDVRSEQLKAALANNAPKGSKETERGTVVTFGDVLFATGQATLNPRSRGNIQELGRYLRDNPSRRLLVEGHTDSTGGDALNQRLSEARAASVANALRREGIAANRIVTAGYGKDYPVASNTTAHSRQLNRRVEVIISRDDQEVVRRR</sequence>
<feature type="signal peptide" evidence="4">
    <location>
        <begin position="1"/>
        <end position="18"/>
    </location>
</feature>
<evidence type="ECO:0000256" key="4">
    <source>
        <dbReference type="SAM" id="SignalP"/>
    </source>
</evidence>
<reference evidence="6" key="1">
    <citation type="journal article" date="2020" name="Microorganisms">
        <title>Reliable Identification of Environmental Pseudomonas Isolates Using the rpoD Gene.</title>
        <authorList>
            <consortium name="The Broad Institute Genome Sequencing Platform"/>
            <person name="Girard L."/>
            <person name="Lood C."/>
            <person name="Rokni-Zadeh H."/>
            <person name="van Noort V."/>
            <person name="Lavigne R."/>
            <person name="De Mot R."/>
        </authorList>
    </citation>
    <scope>NUCLEOTIDE SEQUENCE</scope>
    <source>
        <strain evidence="6">SWRI10</strain>
    </source>
</reference>
<dbReference type="InterPro" id="IPR006664">
    <property type="entry name" value="OMP_bac"/>
</dbReference>
<organism evidence="6">
    <name type="scientific">Pseudomonas urmiensis</name>
    <dbReference type="NCBI Taxonomy" id="2745493"/>
    <lineage>
        <taxon>Bacteria</taxon>
        <taxon>Pseudomonadati</taxon>
        <taxon>Pseudomonadota</taxon>
        <taxon>Gammaproteobacteria</taxon>
        <taxon>Pseudomonadales</taxon>
        <taxon>Pseudomonadaceae</taxon>
        <taxon>Pseudomonas</taxon>
    </lineage>
</organism>
<keyword evidence="4" id="KW-0732">Signal</keyword>
<reference evidence="6" key="2">
    <citation type="submission" date="2020-07" db="EMBL/GenBank/DDBJ databases">
        <authorList>
            <person name="Lood C."/>
            <person name="Girard L."/>
        </authorList>
    </citation>
    <scope>NUCLEOTIDE SEQUENCE</scope>
    <source>
        <strain evidence="6">SWRI10</strain>
    </source>
</reference>
<dbReference type="InterPro" id="IPR006690">
    <property type="entry name" value="OMPA-like_CS"/>
</dbReference>
<dbReference type="PROSITE" id="PS01068">
    <property type="entry name" value="OMPA_1"/>
    <property type="match status" value="1"/>
</dbReference>
<feature type="chain" id="PRO_5036660276" evidence="4">
    <location>
        <begin position="19"/>
        <end position="261"/>
    </location>
</feature>
<dbReference type="EMBL" id="JABWRE010000024">
    <property type="protein sequence ID" value="MBC3443462.1"/>
    <property type="molecule type" value="Genomic_DNA"/>
</dbReference>
<dbReference type="PANTHER" id="PTHR30329:SF20">
    <property type="entry name" value="EXPORTED PROTEIN"/>
    <property type="match status" value="1"/>
</dbReference>
<dbReference type="PROSITE" id="PS51123">
    <property type="entry name" value="OMPA_2"/>
    <property type="match status" value="1"/>
</dbReference>
<proteinExistence type="predicted"/>
<keyword evidence="2 3" id="KW-0472">Membrane</keyword>
<protein>
    <submittedName>
        <fullName evidence="6">OmpA family protein</fullName>
    </submittedName>
</protein>
<feature type="domain" description="OmpA-like" evidence="5">
    <location>
        <begin position="137"/>
        <end position="254"/>
    </location>
</feature>
<dbReference type="PRINTS" id="PR01023">
    <property type="entry name" value="NAFLGMOTY"/>
</dbReference>
<comment type="subcellular location">
    <subcellularLocation>
        <location evidence="1">Cell outer membrane</location>
    </subcellularLocation>
</comment>
<dbReference type="Pfam" id="PF00691">
    <property type="entry name" value="OmpA"/>
    <property type="match status" value="1"/>
</dbReference>
<dbReference type="PROSITE" id="PS51257">
    <property type="entry name" value="PROKAR_LIPOPROTEIN"/>
    <property type="match status" value="1"/>
</dbReference>
<dbReference type="AlphaFoldDB" id="A0A923G1X4"/>
<dbReference type="EMBL" id="JABWRE020000001">
    <property type="protein sequence ID" value="MBV4535438.1"/>
    <property type="molecule type" value="Genomic_DNA"/>
</dbReference>
<dbReference type="Proteomes" id="UP000599879">
    <property type="component" value="Unassembled WGS sequence"/>
</dbReference>
<dbReference type="Gene3D" id="3.30.1330.60">
    <property type="entry name" value="OmpA-like domain"/>
    <property type="match status" value="1"/>
</dbReference>
<dbReference type="GO" id="GO:0009279">
    <property type="term" value="C:cell outer membrane"/>
    <property type="evidence" value="ECO:0007669"/>
    <property type="project" value="UniProtKB-SubCell"/>
</dbReference>
<dbReference type="PANTHER" id="PTHR30329">
    <property type="entry name" value="STATOR ELEMENT OF FLAGELLAR MOTOR COMPLEX"/>
    <property type="match status" value="1"/>
</dbReference>
<name>A0A923G1X4_9PSED</name>